<dbReference type="PROSITE" id="PS50302">
    <property type="entry name" value="PUM"/>
    <property type="match status" value="1"/>
</dbReference>
<dbReference type="EMBL" id="VXBP01009718">
    <property type="protein sequence ID" value="NXO03928.1"/>
    <property type="molecule type" value="Genomic_DNA"/>
</dbReference>
<dbReference type="GO" id="GO:0000472">
    <property type="term" value="P:endonucleolytic cleavage to generate mature 5'-end of SSU-rRNA from (SSU-rRNA, 5.8S rRNA, LSU-rRNA)"/>
    <property type="evidence" value="ECO:0007669"/>
    <property type="project" value="TreeGrafter"/>
</dbReference>
<dbReference type="Proteomes" id="UP000565785">
    <property type="component" value="Unassembled WGS sequence"/>
</dbReference>
<keyword evidence="4" id="KW-1185">Reference proteome</keyword>
<name>A0A7L1P006_RHICY</name>
<dbReference type="InterPro" id="IPR001313">
    <property type="entry name" value="Pumilio_RNA-bd_rpt"/>
</dbReference>
<comment type="caution">
    <text evidence="3">The sequence shown here is derived from an EMBL/GenBank/DDBJ whole genome shotgun (WGS) entry which is preliminary data.</text>
</comment>
<feature type="non-terminal residue" evidence="3">
    <location>
        <position position="166"/>
    </location>
</feature>
<dbReference type="Gene3D" id="1.25.10.10">
    <property type="entry name" value="Leucine-rich Repeat Variant"/>
    <property type="match status" value="1"/>
</dbReference>
<dbReference type="InterPro" id="IPR040000">
    <property type="entry name" value="NOP9"/>
</dbReference>
<feature type="repeat" description="Pumilio" evidence="2">
    <location>
        <begin position="84"/>
        <end position="119"/>
    </location>
</feature>
<gene>
    <name evidence="3" type="primary">Nop9</name>
    <name evidence="3" type="ORF">RHICYA_R14654</name>
</gene>
<dbReference type="GO" id="GO:0030688">
    <property type="term" value="C:preribosome, small subunit precursor"/>
    <property type="evidence" value="ECO:0007669"/>
    <property type="project" value="TreeGrafter"/>
</dbReference>
<dbReference type="SMART" id="SM00025">
    <property type="entry name" value="Pumilio"/>
    <property type="match status" value="1"/>
</dbReference>
<dbReference type="GO" id="GO:0030686">
    <property type="term" value="C:90S preribosome"/>
    <property type="evidence" value="ECO:0007669"/>
    <property type="project" value="TreeGrafter"/>
</dbReference>
<dbReference type="SUPFAM" id="SSF48371">
    <property type="entry name" value="ARM repeat"/>
    <property type="match status" value="1"/>
</dbReference>
<dbReference type="Pfam" id="PF22493">
    <property type="entry name" value="PUF_NOP9"/>
    <property type="match status" value="1"/>
</dbReference>
<dbReference type="PANTHER" id="PTHR13102">
    <property type="entry name" value="NUCLEOLAR PROTEIN 9"/>
    <property type="match status" value="1"/>
</dbReference>
<organism evidence="3 4">
    <name type="scientific">Rhinopomastus cyanomelas</name>
    <name type="common">Common scimitarbill</name>
    <dbReference type="NCBI Taxonomy" id="113115"/>
    <lineage>
        <taxon>Eukaryota</taxon>
        <taxon>Metazoa</taxon>
        <taxon>Chordata</taxon>
        <taxon>Craniata</taxon>
        <taxon>Vertebrata</taxon>
        <taxon>Euteleostomi</taxon>
        <taxon>Archelosauria</taxon>
        <taxon>Archosauria</taxon>
        <taxon>Dinosauria</taxon>
        <taxon>Saurischia</taxon>
        <taxon>Theropoda</taxon>
        <taxon>Coelurosauria</taxon>
        <taxon>Aves</taxon>
        <taxon>Neognathae</taxon>
        <taxon>Neoaves</taxon>
        <taxon>Telluraves</taxon>
        <taxon>Coraciimorphae</taxon>
        <taxon>Bucerotiformes</taxon>
        <taxon>Rhinopomastidae</taxon>
        <taxon>Rhinopomastus</taxon>
    </lineage>
</organism>
<evidence type="ECO:0000313" key="4">
    <source>
        <dbReference type="Proteomes" id="UP000565785"/>
    </source>
</evidence>
<feature type="non-terminal residue" evidence="3">
    <location>
        <position position="1"/>
    </location>
</feature>
<dbReference type="OrthoDB" id="9987665at2759"/>
<dbReference type="InterPro" id="IPR016024">
    <property type="entry name" value="ARM-type_fold"/>
</dbReference>
<dbReference type="GO" id="GO:0003723">
    <property type="term" value="F:RNA binding"/>
    <property type="evidence" value="ECO:0007669"/>
    <property type="project" value="InterPro"/>
</dbReference>
<dbReference type="GO" id="GO:0000447">
    <property type="term" value="P:endonucleolytic cleavage in ITS1 to separate SSU-rRNA from 5.8S rRNA and LSU-rRNA from tricistronic rRNA transcript (SSU-rRNA, 5.8S rRNA, LSU-rRNA)"/>
    <property type="evidence" value="ECO:0007669"/>
    <property type="project" value="TreeGrafter"/>
</dbReference>
<reference evidence="3 4" key="1">
    <citation type="submission" date="2019-09" db="EMBL/GenBank/DDBJ databases">
        <title>Bird 10,000 Genomes (B10K) Project - Family phase.</title>
        <authorList>
            <person name="Zhang G."/>
        </authorList>
    </citation>
    <scope>NUCLEOTIDE SEQUENCE [LARGE SCALE GENOMIC DNA]</scope>
    <source>
        <strain evidence="3">B10K-DU-002-35</strain>
        <tissue evidence="3">Muscle</tissue>
    </source>
</reference>
<sequence>SPALLTPASASLCLQVALQVLHHSQSDACSRLCDALIGHLLPPSPDPTYSPLRVGLQDPLLSRVLEVVIAVAGPQRLRRLFEDHLRGHLRSLATHPVANHGLQRLLDHAPAELVEEVLSELGPTLPEPLAQGYPGVLIALAAACRRHPSLQQRALQSLLQVGHTPS</sequence>
<proteinExistence type="predicted"/>
<dbReference type="GO" id="GO:0000480">
    <property type="term" value="P:endonucleolytic cleavage in 5'-ETS of tricistronic rRNA transcript (SSU-rRNA, 5.8S rRNA, LSU-rRNA)"/>
    <property type="evidence" value="ECO:0007669"/>
    <property type="project" value="TreeGrafter"/>
</dbReference>
<evidence type="ECO:0000256" key="2">
    <source>
        <dbReference type="PROSITE-ProRule" id="PRU00317"/>
    </source>
</evidence>
<evidence type="ECO:0000313" key="3">
    <source>
        <dbReference type="EMBL" id="NXO03928.1"/>
    </source>
</evidence>
<dbReference type="GO" id="GO:0000056">
    <property type="term" value="P:ribosomal small subunit export from nucleus"/>
    <property type="evidence" value="ECO:0007669"/>
    <property type="project" value="TreeGrafter"/>
</dbReference>
<dbReference type="PANTHER" id="PTHR13102:SF0">
    <property type="entry name" value="NUCLEOLAR PROTEIN 9"/>
    <property type="match status" value="1"/>
</dbReference>
<protein>
    <submittedName>
        <fullName evidence="3">NOP9 protein</fullName>
    </submittedName>
</protein>
<dbReference type="GO" id="GO:0005730">
    <property type="term" value="C:nucleolus"/>
    <property type="evidence" value="ECO:0007669"/>
    <property type="project" value="TreeGrafter"/>
</dbReference>
<dbReference type="InterPro" id="IPR011989">
    <property type="entry name" value="ARM-like"/>
</dbReference>
<accession>A0A7L1P006</accession>
<evidence type="ECO:0000256" key="1">
    <source>
        <dbReference type="ARBA" id="ARBA00022737"/>
    </source>
</evidence>
<keyword evidence="1" id="KW-0677">Repeat</keyword>
<dbReference type="AlphaFoldDB" id="A0A7L1P006"/>